<evidence type="ECO:0008006" key="8">
    <source>
        <dbReference type="Google" id="ProtNLM"/>
    </source>
</evidence>
<keyword evidence="4 5" id="KW-0472">Membrane</keyword>
<dbReference type="Pfam" id="PF01544">
    <property type="entry name" value="CorA"/>
    <property type="match status" value="1"/>
</dbReference>
<dbReference type="InterPro" id="IPR002523">
    <property type="entry name" value="MgTranspt_CorA/ZnTranspt_ZntB"/>
</dbReference>
<gene>
    <name evidence="6" type="ORF">BDV30DRAFT_238285</name>
</gene>
<keyword evidence="3 5" id="KW-1133">Transmembrane helix</keyword>
<sequence>MPNPSEESQYWSLLESTQQQHYPEFVKDLSSQEGPMGEEGQAAVIKFQDNARPSVRKLPTSRMLRHCLEEVHPADAVHRRVFVLEGLPRNFLVVLGARLRVPPNFFASHWAGPGRLMGSLLNRTPRHYDSQNRFILTFPRLHRARIKALEGDDKYPLYFMETNIHRPLSRITVFGDSDGPLSSFEQLSFWGKSYGESWDVILLVDPPLGNFVRWKDSCIPREIDRDNSIKLVDSLNEGLEQHGSWYPVSNPAANLGPRPATWKDAEQSPGMESMFEDIVLLYPLTERRLTADINSCIDICRRMVLSAWTARLRIAEGQIIHEQTQMSLGNMQGEINLLNVFEKSWAKSWRPRDFGRLVRAKSALESIDWELYRNMDALGIHAGAHINEAWEAQAWRSLQNAVQKLKAKLDNISQAYMQAVSVRESITSNKQAQQVGYLTSLATVFVPISFVAAIFSMGGDFAAGANYFWVYWVIAVPVLAAGCFLFFTHRGKGILETLSGTPEHGTPEHSLV</sequence>
<evidence type="ECO:0000256" key="4">
    <source>
        <dbReference type="ARBA" id="ARBA00023136"/>
    </source>
</evidence>
<feature type="transmembrane region" description="Helical" evidence="5">
    <location>
        <begin position="469"/>
        <end position="487"/>
    </location>
</feature>
<dbReference type="SUPFAM" id="SSF144083">
    <property type="entry name" value="Magnesium transport protein CorA, transmembrane region"/>
    <property type="match status" value="1"/>
</dbReference>
<reference evidence="6 7" key="1">
    <citation type="submission" date="2019-04" db="EMBL/GenBank/DDBJ databases">
        <title>Fungal friends and foes A comparative genomics study of 23 Aspergillus species from section Flavi.</title>
        <authorList>
            <consortium name="DOE Joint Genome Institute"/>
            <person name="Kjaerbolling I."/>
            <person name="Vesth T.C."/>
            <person name="Frisvad J.C."/>
            <person name="Nybo J.L."/>
            <person name="Theobald S."/>
            <person name="Kildgaard S."/>
            <person name="Petersen T.I."/>
            <person name="Kuo A."/>
            <person name="Sato A."/>
            <person name="Lyhne E.K."/>
            <person name="Kogle M.E."/>
            <person name="Wiebenga A."/>
            <person name="Kun R.S."/>
            <person name="Lubbers R.J."/>
            <person name="Makela M.R."/>
            <person name="Barry K."/>
            <person name="Chovatia M."/>
            <person name="Clum A."/>
            <person name="Daum C."/>
            <person name="Haridas S."/>
            <person name="He G."/>
            <person name="LaButti K."/>
            <person name="Lipzen A."/>
            <person name="Mondo S."/>
            <person name="Pangilinan J."/>
            <person name="Riley R."/>
            <person name="Salamov A."/>
            <person name="Simmons B.A."/>
            <person name="Magnuson J.K."/>
            <person name="Henrissat B."/>
            <person name="Mortensen U.H."/>
            <person name="Larsen T.O."/>
            <person name="De vries R.P."/>
            <person name="Grigoriev I.V."/>
            <person name="Machida M."/>
            <person name="Baker S.E."/>
            <person name="Andersen M.R."/>
        </authorList>
    </citation>
    <scope>NUCLEOTIDE SEQUENCE [LARGE SCALE GENOMIC DNA]</scope>
    <source>
        <strain evidence="6 7">CBS 117635</strain>
    </source>
</reference>
<dbReference type="Gene3D" id="1.20.58.340">
    <property type="entry name" value="Magnesium transport protein CorA, transmembrane region"/>
    <property type="match status" value="1"/>
</dbReference>
<proteinExistence type="predicted"/>
<protein>
    <recommendedName>
        <fullName evidence="8">Cora-like Mg2+ transporter protein-domain-containing protein</fullName>
    </recommendedName>
</protein>
<dbReference type="AlphaFoldDB" id="A0A5N6J665"/>
<evidence type="ECO:0000313" key="7">
    <source>
        <dbReference type="Proteomes" id="UP000326289"/>
    </source>
</evidence>
<dbReference type="Proteomes" id="UP000326289">
    <property type="component" value="Unassembled WGS sequence"/>
</dbReference>
<keyword evidence="2 5" id="KW-0812">Transmembrane</keyword>
<accession>A0A5N6J665</accession>
<evidence type="ECO:0000256" key="5">
    <source>
        <dbReference type="SAM" id="Phobius"/>
    </source>
</evidence>
<dbReference type="GO" id="GO:0046873">
    <property type="term" value="F:metal ion transmembrane transporter activity"/>
    <property type="evidence" value="ECO:0007669"/>
    <property type="project" value="InterPro"/>
</dbReference>
<keyword evidence="7" id="KW-1185">Reference proteome</keyword>
<feature type="transmembrane region" description="Helical" evidence="5">
    <location>
        <begin position="435"/>
        <end position="457"/>
    </location>
</feature>
<name>A0A5N6J665_9EURO</name>
<comment type="subcellular location">
    <subcellularLocation>
        <location evidence="1">Membrane</location>
        <topology evidence="1">Multi-pass membrane protein</topology>
    </subcellularLocation>
</comment>
<dbReference type="InterPro" id="IPR045863">
    <property type="entry name" value="CorA_TM1_TM2"/>
</dbReference>
<dbReference type="EMBL" id="ML732793">
    <property type="protein sequence ID" value="KAB8273760.1"/>
    <property type="molecule type" value="Genomic_DNA"/>
</dbReference>
<dbReference type="GO" id="GO:0016020">
    <property type="term" value="C:membrane"/>
    <property type="evidence" value="ECO:0007669"/>
    <property type="project" value="UniProtKB-SubCell"/>
</dbReference>
<evidence type="ECO:0000256" key="1">
    <source>
        <dbReference type="ARBA" id="ARBA00004141"/>
    </source>
</evidence>
<evidence type="ECO:0000256" key="3">
    <source>
        <dbReference type="ARBA" id="ARBA00022989"/>
    </source>
</evidence>
<organism evidence="6 7">
    <name type="scientific">Aspergillus minisclerotigenes</name>
    <dbReference type="NCBI Taxonomy" id="656917"/>
    <lineage>
        <taxon>Eukaryota</taxon>
        <taxon>Fungi</taxon>
        <taxon>Dikarya</taxon>
        <taxon>Ascomycota</taxon>
        <taxon>Pezizomycotina</taxon>
        <taxon>Eurotiomycetes</taxon>
        <taxon>Eurotiomycetidae</taxon>
        <taxon>Eurotiales</taxon>
        <taxon>Aspergillaceae</taxon>
        <taxon>Aspergillus</taxon>
        <taxon>Aspergillus subgen. Circumdati</taxon>
    </lineage>
</organism>
<evidence type="ECO:0000313" key="6">
    <source>
        <dbReference type="EMBL" id="KAB8273760.1"/>
    </source>
</evidence>
<evidence type="ECO:0000256" key="2">
    <source>
        <dbReference type="ARBA" id="ARBA00022692"/>
    </source>
</evidence>